<feature type="transmembrane region" description="Helical" evidence="7">
    <location>
        <begin position="9"/>
        <end position="30"/>
    </location>
</feature>
<feature type="transmembrane region" description="Helical" evidence="7">
    <location>
        <begin position="101"/>
        <end position="123"/>
    </location>
</feature>
<feature type="transmembrane region" description="Helical" evidence="7">
    <location>
        <begin position="144"/>
        <end position="164"/>
    </location>
</feature>
<dbReference type="Pfam" id="PF19300">
    <property type="entry name" value="BPD_transp_1_N"/>
    <property type="match status" value="1"/>
</dbReference>
<proteinExistence type="inferred from homology"/>
<dbReference type="Gene3D" id="1.10.3720.10">
    <property type="entry name" value="MetI-like"/>
    <property type="match status" value="1"/>
</dbReference>
<dbReference type="PANTHER" id="PTHR43163">
    <property type="entry name" value="DIPEPTIDE TRANSPORT SYSTEM PERMEASE PROTEIN DPPB-RELATED"/>
    <property type="match status" value="1"/>
</dbReference>
<evidence type="ECO:0000256" key="5">
    <source>
        <dbReference type="ARBA" id="ARBA00022989"/>
    </source>
</evidence>
<evidence type="ECO:0000256" key="1">
    <source>
        <dbReference type="ARBA" id="ARBA00004651"/>
    </source>
</evidence>
<comment type="similarity">
    <text evidence="7">Belongs to the binding-protein-dependent transport system permease family.</text>
</comment>
<dbReference type="PROSITE" id="PS50928">
    <property type="entry name" value="ABC_TM1"/>
    <property type="match status" value="1"/>
</dbReference>
<evidence type="ECO:0000313" key="9">
    <source>
        <dbReference type="EMBL" id="SIS95774.1"/>
    </source>
</evidence>
<dbReference type="InterPro" id="IPR000515">
    <property type="entry name" value="MetI-like"/>
</dbReference>
<keyword evidence="4 7" id="KW-0812">Transmembrane</keyword>
<evidence type="ECO:0000313" key="10">
    <source>
        <dbReference type="Proteomes" id="UP000186141"/>
    </source>
</evidence>
<dbReference type="InterPro" id="IPR035906">
    <property type="entry name" value="MetI-like_sf"/>
</dbReference>
<dbReference type="EMBL" id="FTOT01000003">
    <property type="protein sequence ID" value="SIS95774.1"/>
    <property type="molecule type" value="Genomic_DNA"/>
</dbReference>
<feature type="domain" description="ABC transmembrane type-1" evidence="8">
    <location>
        <begin position="95"/>
        <end position="325"/>
    </location>
</feature>
<dbReference type="InterPro" id="IPR045621">
    <property type="entry name" value="BPD_transp_1_N"/>
</dbReference>
<feature type="transmembrane region" description="Helical" evidence="7">
    <location>
        <begin position="302"/>
        <end position="328"/>
    </location>
</feature>
<accession>A0A1N7NBP3</accession>
<keyword evidence="3" id="KW-1003">Cell membrane</keyword>
<dbReference type="AlphaFoldDB" id="A0A1N7NBP3"/>
<dbReference type="OrthoDB" id="9807402at2"/>
<dbReference type="Pfam" id="PF00528">
    <property type="entry name" value="BPD_transp_1"/>
    <property type="match status" value="1"/>
</dbReference>
<evidence type="ECO:0000256" key="3">
    <source>
        <dbReference type="ARBA" id="ARBA00022475"/>
    </source>
</evidence>
<feature type="transmembrane region" description="Helical" evidence="7">
    <location>
        <begin position="192"/>
        <end position="214"/>
    </location>
</feature>
<keyword evidence="2 7" id="KW-0813">Transport</keyword>
<dbReference type="SUPFAM" id="SSF161098">
    <property type="entry name" value="MetI-like"/>
    <property type="match status" value="1"/>
</dbReference>
<dbReference type="GO" id="GO:0071916">
    <property type="term" value="F:dipeptide transmembrane transporter activity"/>
    <property type="evidence" value="ECO:0007669"/>
    <property type="project" value="TreeGrafter"/>
</dbReference>
<sequence length="335" mass="36681">MLRFVLRRLILLVPVLFGLTVMMFIIARLLPGDPVGLAAGPNATAEEIAAYARDFGLDQPVTVQYWRYLTGLLQGDLGVSIFSRRPVLDDLIAYLPATLELVFAAMALAVVIGIPCGLAAAVWRNRWPDYASRVSALAAISMPRFFLGLLLQLTFAMWLFWLPLGGRFPIILEPPPTVTGFLTLDALFAGDWQAFVTACRHLALPAIAMCLSPLATIMRMMRASTIEVLQQDYVMTARALGLSPRLIVFKYVAKNAVSATLTVIGLYFGWLLGGTVLVETVFDWPGLGLYATQAIVSQDFMPVIGVALVIGLLFMLVNLLVDVLYGVINPKVRYA</sequence>
<reference evidence="9 10" key="1">
    <citation type="submission" date="2017-01" db="EMBL/GenBank/DDBJ databases">
        <authorList>
            <person name="Mah S.A."/>
            <person name="Swanson W.J."/>
            <person name="Moy G.W."/>
            <person name="Vacquier V.D."/>
        </authorList>
    </citation>
    <scope>NUCLEOTIDE SEQUENCE [LARGE SCALE GENOMIC DNA]</scope>
    <source>
        <strain evidence="9 10">DSM 26375</strain>
    </source>
</reference>
<protein>
    <submittedName>
        <fullName evidence="9">Peptide/nickel transport system permease protein</fullName>
    </submittedName>
</protein>
<keyword evidence="6 7" id="KW-0472">Membrane</keyword>
<comment type="subcellular location">
    <subcellularLocation>
        <location evidence="1 7">Cell membrane</location>
        <topology evidence="1 7">Multi-pass membrane protein</topology>
    </subcellularLocation>
</comment>
<dbReference type="PANTHER" id="PTHR43163:SF6">
    <property type="entry name" value="DIPEPTIDE TRANSPORT SYSTEM PERMEASE PROTEIN DPPB-RELATED"/>
    <property type="match status" value="1"/>
</dbReference>
<keyword evidence="10" id="KW-1185">Reference proteome</keyword>
<evidence type="ECO:0000259" key="8">
    <source>
        <dbReference type="PROSITE" id="PS50928"/>
    </source>
</evidence>
<evidence type="ECO:0000256" key="7">
    <source>
        <dbReference type="RuleBase" id="RU363032"/>
    </source>
</evidence>
<evidence type="ECO:0000256" key="4">
    <source>
        <dbReference type="ARBA" id="ARBA00022692"/>
    </source>
</evidence>
<keyword evidence="5 7" id="KW-1133">Transmembrane helix</keyword>
<evidence type="ECO:0000256" key="6">
    <source>
        <dbReference type="ARBA" id="ARBA00023136"/>
    </source>
</evidence>
<feature type="transmembrane region" description="Helical" evidence="7">
    <location>
        <begin position="259"/>
        <end position="282"/>
    </location>
</feature>
<dbReference type="GO" id="GO:0005886">
    <property type="term" value="C:plasma membrane"/>
    <property type="evidence" value="ECO:0007669"/>
    <property type="project" value="UniProtKB-SubCell"/>
</dbReference>
<gene>
    <name evidence="9" type="ORF">SAMN05421774_103276</name>
</gene>
<dbReference type="STRING" id="1086013.SAMN05421774_103276"/>
<dbReference type="RefSeq" id="WP_076530765.1">
    <property type="nucleotide sequence ID" value="NZ_BMEH01000003.1"/>
</dbReference>
<evidence type="ECO:0000256" key="2">
    <source>
        <dbReference type="ARBA" id="ARBA00022448"/>
    </source>
</evidence>
<organism evidence="9 10">
    <name type="scientific">Gemmobacter megaterium</name>
    <dbReference type="NCBI Taxonomy" id="1086013"/>
    <lineage>
        <taxon>Bacteria</taxon>
        <taxon>Pseudomonadati</taxon>
        <taxon>Pseudomonadota</taxon>
        <taxon>Alphaproteobacteria</taxon>
        <taxon>Rhodobacterales</taxon>
        <taxon>Paracoccaceae</taxon>
        <taxon>Gemmobacter</taxon>
    </lineage>
</organism>
<name>A0A1N7NBP3_9RHOB</name>
<dbReference type="CDD" id="cd06261">
    <property type="entry name" value="TM_PBP2"/>
    <property type="match status" value="1"/>
</dbReference>
<dbReference type="Proteomes" id="UP000186141">
    <property type="component" value="Unassembled WGS sequence"/>
</dbReference>